<organism evidence="1 2">
    <name type="scientific">Paenibacillus glycinis</name>
    <dbReference type="NCBI Taxonomy" id="2697035"/>
    <lineage>
        <taxon>Bacteria</taxon>
        <taxon>Bacillati</taxon>
        <taxon>Bacillota</taxon>
        <taxon>Bacilli</taxon>
        <taxon>Bacillales</taxon>
        <taxon>Paenibacillaceae</taxon>
        <taxon>Paenibacillus</taxon>
    </lineage>
</organism>
<gene>
    <name evidence="1" type="ORF">GT019_25830</name>
</gene>
<accession>A0ABW9XX79</accession>
<dbReference type="RefSeq" id="WP_161746329.1">
    <property type="nucleotide sequence ID" value="NZ_JAAAMV010000026.1"/>
</dbReference>
<proteinExistence type="predicted"/>
<name>A0ABW9XX79_9BACL</name>
<evidence type="ECO:0000313" key="2">
    <source>
        <dbReference type="Proteomes" id="UP000665561"/>
    </source>
</evidence>
<evidence type="ECO:0000313" key="1">
    <source>
        <dbReference type="EMBL" id="NBD27305.1"/>
    </source>
</evidence>
<protein>
    <submittedName>
        <fullName evidence="1">Uncharacterized protein</fullName>
    </submittedName>
</protein>
<dbReference type="EMBL" id="JAAAMV010000026">
    <property type="protein sequence ID" value="NBD27305.1"/>
    <property type="molecule type" value="Genomic_DNA"/>
</dbReference>
<reference evidence="1 2" key="1">
    <citation type="submission" date="2020-01" db="EMBL/GenBank/DDBJ databases">
        <title>Paenibacillus soybeanensis sp. nov. isolated from the nodules of soybean (Glycine max(L.) Merr).</title>
        <authorList>
            <person name="Wang H."/>
        </authorList>
    </citation>
    <scope>NUCLEOTIDE SEQUENCE [LARGE SCALE GENOMIC DNA]</scope>
    <source>
        <strain evidence="1 2">T1</strain>
    </source>
</reference>
<sequence length="113" mass="12101">MAVISTGPIDNSPVSKLGSAQQVTIKLANRDFANFSTILIQGYYLTSIRSLYVLEELTIGPNAAISRNYATNVPGYEFVFTTSGPAQGNIEISVWGKSAEGEILSVQRVVSGE</sequence>
<keyword evidence="2" id="KW-1185">Reference proteome</keyword>
<dbReference type="Proteomes" id="UP000665561">
    <property type="component" value="Unassembled WGS sequence"/>
</dbReference>
<comment type="caution">
    <text evidence="1">The sequence shown here is derived from an EMBL/GenBank/DDBJ whole genome shotgun (WGS) entry which is preliminary data.</text>
</comment>